<accession>A0ABC8UBW5</accession>
<proteinExistence type="predicted"/>
<evidence type="ECO:0000313" key="2">
    <source>
        <dbReference type="Proteomes" id="UP001642360"/>
    </source>
</evidence>
<dbReference type="AlphaFoldDB" id="A0ABC8UBW5"/>
<name>A0ABC8UBW5_9AQUA</name>
<dbReference type="PANTHER" id="PTHR33593:SF3">
    <property type="entry name" value="DUF1442 FAMILY PROTEIN"/>
    <property type="match status" value="1"/>
</dbReference>
<evidence type="ECO:0000313" key="1">
    <source>
        <dbReference type="EMBL" id="CAK9177087.1"/>
    </source>
</evidence>
<dbReference type="EMBL" id="CAUOFW020006962">
    <property type="protein sequence ID" value="CAK9177087.1"/>
    <property type="molecule type" value="Genomic_DNA"/>
</dbReference>
<comment type="caution">
    <text evidence="1">The sequence shown here is derived from an EMBL/GenBank/DDBJ whole genome shotgun (WGS) entry which is preliminary data.</text>
</comment>
<dbReference type="PANTHER" id="PTHR33593">
    <property type="entry name" value="DUF1442 FAMILY PROTEIN"/>
    <property type="match status" value="1"/>
</dbReference>
<reference evidence="1 2" key="1">
    <citation type="submission" date="2024-02" db="EMBL/GenBank/DDBJ databases">
        <authorList>
            <person name="Vignale AGUSTIN F."/>
            <person name="Sosa J E."/>
            <person name="Modenutti C."/>
        </authorList>
    </citation>
    <scope>NUCLEOTIDE SEQUENCE [LARGE SCALE GENOMIC DNA]</scope>
</reference>
<dbReference type="InterPro" id="IPR009902">
    <property type="entry name" value="DUF1442"/>
</dbReference>
<dbReference type="Proteomes" id="UP001642360">
    <property type="component" value="Unassembled WGS sequence"/>
</dbReference>
<organism evidence="1 2">
    <name type="scientific">Ilex paraguariensis</name>
    <name type="common">yerba mate</name>
    <dbReference type="NCBI Taxonomy" id="185542"/>
    <lineage>
        <taxon>Eukaryota</taxon>
        <taxon>Viridiplantae</taxon>
        <taxon>Streptophyta</taxon>
        <taxon>Embryophyta</taxon>
        <taxon>Tracheophyta</taxon>
        <taxon>Spermatophyta</taxon>
        <taxon>Magnoliopsida</taxon>
        <taxon>eudicotyledons</taxon>
        <taxon>Gunneridae</taxon>
        <taxon>Pentapetalae</taxon>
        <taxon>asterids</taxon>
        <taxon>campanulids</taxon>
        <taxon>Aquifoliales</taxon>
        <taxon>Aquifoliaceae</taxon>
        <taxon>Ilex</taxon>
    </lineage>
</organism>
<keyword evidence="2" id="KW-1185">Reference proteome</keyword>
<dbReference type="Pfam" id="PF07279">
    <property type="entry name" value="DUF1442"/>
    <property type="match status" value="1"/>
</dbReference>
<sequence>MDHRGWLVNLKLSKYVLLNCLKGPTHTKLGFVFLPTPQHVIDILRLGLDETVQIPLGDHGWVRATLTLRMHPGGNLPIVGKRANEPDVAEFISALAAGNNAQLMVVASASTAASITLALVAAAHQTGGRVMCIKPGLEELQLSKQALGNSASNVEFVMGEAQNVLLNQYREADFVVIDCNLDSHEGISQQCKRAGDLTALSF</sequence>
<protein>
    <submittedName>
        <fullName evidence="1">Uncharacterized protein</fullName>
    </submittedName>
</protein>
<gene>
    <name evidence="1" type="ORF">ILEXP_LOCUS46953</name>
</gene>